<accession>A0A8T0UEG1</accession>
<keyword evidence="3" id="KW-1185">Reference proteome</keyword>
<name>A0A8T0UEG1_PANVG</name>
<evidence type="ECO:0000256" key="1">
    <source>
        <dbReference type="SAM" id="MobiDB-lite"/>
    </source>
</evidence>
<dbReference type="Proteomes" id="UP000823388">
    <property type="component" value="Chromosome 3N"/>
</dbReference>
<gene>
    <name evidence="2" type="ORF">PVAP13_3NG140915</name>
</gene>
<protein>
    <submittedName>
        <fullName evidence="2">Uncharacterized protein</fullName>
    </submittedName>
</protein>
<sequence length="202" mass="22363">MVEHRRAQAARTRCAPPSSCGPSPTAGRRLPSPTRRTRPHPEPKPQDEQARGQGPNQHLHPLPPLALRRAVGGFGVLNVYQRPSIPVPYPSLAGDFTLLVGDRYKAGHRQLRKSLDASAALPSPDGLLDKQQRCPVAAGVRRRHRWDVPVPRVQRGAQGLILAWRGPTRRALPLRRHPDVEDTGEWCLRARRRPLADGGGVR</sequence>
<reference evidence="2" key="1">
    <citation type="submission" date="2020-05" db="EMBL/GenBank/DDBJ databases">
        <title>WGS assembly of Panicum virgatum.</title>
        <authorList>
            <person name="Lovell J.T."/>
            <person name="Jenkins J."/>
            <person name="Shu S."/>
            <person name="Juenger T.E."/>
            <person name="Schmutz J."/>
        </authorList>
    </citation>
    <scope>NUCLEOTIDE SEQUENCE</scope>
    <source>
        <strain evidence="2">AP13</strain>
    </source>
</reference>
<organism evidence="2 3">
    <name type="scientific">Panicum virgatum</name>
    <name type="common">Blackwell switchgrass</name>
    <dbReference type="NCBI Taxonomy" id="38727"/>
    <lineage>
        <taxon>Eukaryota</taxon>
        <taxon>Viridiplantae</taxon>
        <taxon>Streptophyta</taxon>
        <taxon>Embryophyta</taxon>
        <taxon>Tracheophyta</taxon>
        <taxon>Spermatophyta</taxon>
        <taxon>Magnoliopsida</taxon>
        <taxon>Liliopsida</taxon>
        <taxon>Poales</taxon>
        <taxon>Poaceae</taxon>
        <taxon>PACMAD clade</taxon>
        <taxon>Panicoideae</taxon>
        <taxon>Panicodae</taxon>
        <taxon>Paniceae</taxon>
        <taxon>Panicinae</taxon>
        <taxon>Panicum</taxon>
        <taxon>Panicum sect. Hiantes</taxon>
    </lineage>
</organism>
<evidence type="ECO:0000313" key="2">
    <source>
        <dbReference type="EMBL" id="KAG2619293.1"/>
    </source>
</evidence>
<feature type="region of interest" description="Disordered" evidence="1">
    <location>
        <begin position="1"/>
        <end position="63"/>
    </location>
</feature>
<comment type="caution">
    <text evidence="2">The sequence shown here is derived from an EMBL/GenBank/DDBJ whole genome shotgun (WGS) entry which is preliminary data.</text>
</comment>
<dbReference type="AlphaFoldDB" id="A0A8T0UEG1"/>
<feature type="compositionally biased region" description="Basic and acidic residues" evidence="1">
    <location>
        <begin position="39"/>
        <end position="50"/>
    </location>
</feature>
<dbReference type="EMBL" id="CM029042">
    <property type="protein sequence ID" value="KAG2619293.1"/>
    <property type="molecule type" value="Genomic_DNA"/>
</dbReference>
<proteinExistence type="predicted"/>
<evidence type="ECO:0000313" key="3">
    <source>
        <dbReference type="Proteomes" id="UP000823388"/>
    </source>
</evidence>